<sequence length="419" mass="47100">MEALQPAFAELARTVERYIAQHSCSWCGGPFNGGNYPGRSSYHIVHPPLHEMSLHELSIMMNLGTPTPEPLVNSFVFEESDDDIEVTPTYIPSLPFLTTMEPSNTLSMGDEVISTTPARENDELIKSSGDDLVPVPKESEVTSDSNLDCDMHVNTPLTTTDQLFSYLVKHPSSTKRIFDEPLGDDSKPRSYDVTFSNSLFDFNDGYTLCYDNLLFDEKFEYISSLDPPKSVPLNYEPLGNLDSMSRSLETSELNLEELTAEIGSDDIIPTEIDDGYYDSERDILFLEHLLIEDTFSDPIPAVLPKKSILLVTPPPTSNQVSYREVERFDPFFSLAQSGGKKRVMKTPSFGFHHMPSPCLAAYSPKEVMYRYYHPHLTSGDGFDPEIKNSSDESRVRIEVLLVLWGNRLPILDVSLPLSR</sequence>
<evidence type="ECO:0000256" key="1">
    <source>
        <dbReference type="SAM" id="MobiDB-lite"/>
    </source>
</evidence>
<gene>
    <name evidence="2" type="ORF">Tci_053698</name>
</gene>
<name>A0A6L2N6I5_TANCI</name>
<protein>
    <submittedName>
        <fullName evidence="2">Uncharacterized protein</fullName>
    </submittedName>
</protein>
<reference evidence="2" key="1">
    <citation type="journal article" date="2019" name="Sci. Rep.">
        <title>Draft genome of Tanacetum cinerariifolium, the natural source of mosquito coil.</title>
        <authorList>
            <person name="Yamashiro T."/>
            <person name="Shiraishi A."/>
            <person name="Satake H."/>
            <person name="Nakayama K."/>
        </authorList>
    </citation>
    <scope>NUCLEOTIDE SEQUENCE</scope>
</reference>
<organism evidence="2">
    <name type="scientific">Tanacetum cinerariifolium</name>
    <name type="common">Dalmatian daisy</name>
    <name type="synonym">Chrysanthemum cinerariifolium</name>
    <dbReference type="NCBI Taxonomy" id="118510"/>
    <lineage>
        <taxon>Eukaryota</taxon>
        <taxon>Viridiplantae</taxon>
        <taxon>Streptophyta</taxon>
        <taxon>Embryophyta</taxon>
        <taxon>Tracheophyta</taxon>
        <taxon>Spermatophyta</taxon>
        <taxon>Magnoliopsida</taxon>
        <taxon>eudicotyledons</taxon>
        <taxon>Gunneridae</taxon>
        <taxon>Pentapetalae</taxon>
        <taxon>asterids</taxon>
        <taxon>campanulids</taxon>
        <taxon>Asterales</taxon>
        <taxon>Asteraceae</taxon>
        <taxon>Asteroideae</taxon>
        <taxon>Anthemideae</taxon>
        <taxon>Anthemidinae</taxon>
        <taxon>Tanacetum</taxon>
    </lineage>
</organism>
<comment type="caution">
    <text evidence="2">The sequence shown here is derived from an EMBL/GenBank/DDBJ whole genome shotgun (WGS) entry which is preliminary data.</text>
</comment>
<evidence type="ECO:0000313" key="2">
    <source>
        <dbReference type="EMBL" id="GEU81720.1"/>
    </source>
</evidence>
<proteinExistence type="predicted"/>
<feature type="region of interest" description="Disordered" evidence="1">
    <location>
        <begin position="125"/>
        <end position="148"/>
    </location>
</feature>
<dbReference type="EMBL" id="BKCJ010008342">
    <property type="protein sequence ID" value="GEU81720.1"/>
    <property type="molecule type" value="Genomic_DNA"/>
</dbReference>
<dbReference type="AlphaFoldDB" id="A0A6L2N6I5"/>
<accession>A0A6L2N6I5</accession>